<dbReference type="AlphaFoldDB" id="A0A1V2W512"/>
<dbReference type="Proteomes" id="UP000188543">
    <property type="component" value="Unassembled WGS sequence"/>
</dbReference>
<proteinExistence type="predicted"/>
<protein>
    <submittedName>
        <fullName evidence="2">Uncharacterized protein</fullName>
    </submittedName>
</protein>
<organism evidence="2 3">
    <name type="scientific">Burkholderia cenocepacia</name>
    <dbReference type="NCBI Taxonomy" id="95486"/>
    <lineage>
        <taxon>Bacteria</taxon>
        <taxon>Pseudomonadati</taxon>
        <taxon>Pseudomonadota</taxon>
        <taxon>Betaproteobacteria</taxon>
        <taxon>Burkholderiales</taxon>
        <taxon>Burkholderiaceae</taxon>
        <taxon>Burkholderia</taxon>
        <taxon>Burkholderia cepacia complex</taxon>
    </lineage>
</organism>
<name>A0A1V2W512_9BURK</name>
<dbReference type="OrthoDB" id="9015466at2"/>
<accession>A0A1V2W512</accession>
<comment type="caution">
    <text evidence="2">The sequence shown here is derived from an EMBL/GenBank/DDBJ whole genome shotgun (WGS) entry which is preliminary data.</text>
</comment>
<dbReference type="EMBL" id="MUTJ01000044">
    <property type="protein sequence ID" value="ONU86477.1"/>
    <property type="molecule type" value="Genomic_DNA"/>
</dbReference>
<evidence type="ECO:0000313" key="3">
    <source>
        <dbReference type="Proteomes" id="UP000188543"/>
    </source>
</evidence>
<feature type="region of interest" description="Disordered" evidence="1">
    <location>
        <begin position="49"/>
        <end position="69"/>
    </location>
</feature>
<reference evidence="2 3" key="1">
    <citation type="submission" date="2016-08" db="EMBL/GenBank/DDBJ databases">
        <authorList>
            <person name="Seilhamer J.J."/>
        </authorList>
    </citation>
    <scope>NUCLEOTIDE SEQUENCE [LARGE SCALE GENOMIC DNA]</scope>
    <source>
        <strain evidence="2 3">VC14762</strain>
    </source>
</reference>
<gene>
    <name evidence="2" type="ORF">A8E72_13570</name>
</gene>
<evidence type="ECO:0000256" key="1">
    <source>
        <dbReference type="SAM" id="MobiDB-lite"/>
    </source>
</evidence>
<evidence type="ECO:0000313" key="2">
    <source>
        <dbReference type="EMBL" id="ONU86477.1"/>
    </source>
</evidence>
<sequence>MRESIDANRGLPITAPRASIDGFPSTLTTGGSVMADTCPARPIVARCGFSGPDRDQGRMRCAPPADRREKHRLAGLRGPSGLDSRAMRTTLEDESGHPVGRPARTCVFEPADARKTP</sequence>
<feature type="region of interest" description="Disordered" evidence="1">
    <location>
        <begin position="90"/>
        <end position="117"/>
    </location>
</feature>